<feature type="domain" description="GGDEF" evidence="2">
    <location>
        <begin position="214"/>
        <end position="345"/>
    </location>
</feature>
<dbReference type="NCBIfam" id="TIGR00254">
    <property type="entry name" value="GGDEF"/>
    <property type="match status" value="1"/>
</dbReference>
<gene>
    <name evidence="3" type="ORF">H0185_21110</name>
</gene>
<dbReference type="InterPro" id="IPR029787">
    <property type="entry name" value="Nucleotide_cyclase"/>
</dbReference>
<evidence type="ECO:0000259" key="2">
    <source>
        <dbReference type="PROSITE" id="PS50887"/>
    </source>
</evidence>
<feature type="transmembrane region" description="Helical" evidence="1">
    <location>
        <begin position="15"/>
        <end position="33"/>
    </location>
</feature>
<sequence>MKFSLYMDDSETEKLFSYLRWIFAIIAFIMFYFPPLSERLQYNSASFPLLFGLSIAYISIAQFALTRFSKQDKYFSILTQGGILFDFIAFFWLLALTGEVLSPIFPIAFLIIMHATIYWRTKGAVFSSIGVTIGYSAMFLFGETWTFDMIFVFTINSIFVWIIGLLGSMIVLRERFHMKQKELFKELMITDYLTGLFNHRSFQEQIRLLKSDSKSFTLIIGDIDYFKYVNDTYGHMAGDLVLKEIGNVFSELADKYQGMAFRYGGEEFAFLLPDSSNSHIEAFMSDLYDKLRDKSFTEDRIKVTMSFGVATSSQFASIDQMVVYADQLLYKAKASGRNQATIYTGESTISFQQHSSVMNKETITSVT</sequence>
<dbReference type="PROSITE" id="PS50887">
    <property type="entry name" value="GGDEF"/>
    <property type="match status" value="1"/>
</dbReference>
<dbReference type="InterPro" id="IPR000160">
    <property type="entry name" value="GGDEF_dom"/>
</dbReference>
<name>A0ABS7KAI5_9BACI</name>
<dbReference type="InterPro" id="IPR050469">
    <property type="entry name" value="Diguanylate_Cyclase"/>
</dbReference>
<keyword evidence="4" id="KW-1185">Reference proteome</keyword>
<evidence type="ECO:0000256" key="1">
    <source>
        <dbReference type="SAM" id="Phobius"/>
    </source>
</evidence>
<dbReference type="PANTHER" id="PTHR45138">
    <property type="entry name" value="REGULATORY COMPONENTS OF SENSORY TRANSDUCTION SYSTEM"/>
    <property type="match status" value="1"/>
</dbReference>
<dbReference type="PANTHER" id="PTHR45138:SF9">
    <property type="entry name" value="DIGUANYLATE CYCLASE DGCM-RELATED"/>
    <property type="match status" value="1"/>
</dbReference>
<feature type="transmembrane region" description="Helical" evidence="1">
    <location>
        <begin position="124"/>
        <end position="141"/>
    </location>
</feature>
<comment type="caution">
    <text evidence="3">The sequence shown here is derived from an EMBL/GenBank/DDBJ whole genome shotgun (WGS) entry which is preliminary data.</text>
</comment>
<dbReference type="Pfam" id="PF00990">
    <property type="entry name" value="GGDEF"/>
    <property type="match status" value="1"/>
</dbReference>
<dbReference type="RefSeq" id="WP_221875486.1">
    <property type="nucleotide sequence ID" value="NZ_JACWFH010000035.1"/>
</dbReference>
<dbReference type="Gene3D" id="3.30.70.270">
    <property type="match status" value="1"/>
</dbReference>
<dbReference type="SMART" id="SM00267">
    <property type="entry name" value="GGDEF"/>
    <property type="match status" value="1"/>
</dbReference>
<evidence type="ECO:0000313" key="4">
    <source>
        <dbReference type="Proteomes" id="UP000769780"/>
    </source>
</evidence>
<feature type="transmembrane region" description="Helical" evidence="1">
    <location>
        <begin position="147"/>
        <end position="172"/>
    </location>
</feature>
<organism evidence="3 4">
    <name type="scientific">Mesobacillus maritimus</name>
    <dbReference type="NCBI Taxonomy" id="1643336"/>
    <lineage>
        <taxon>Bacteria</taxon>
        <taxon>Bacillati</taxon>
        <taxon>Bacillota</taxon>
        <taxon>Bacilli</taxon>
        <taxon>Bacillales</taxon>
        <taxon>Bacillaceae</taxon>
        <taxon>Mesobacillus</taxon>
    </lineage>
</organism>
<keyword evidence="1" id="KW-1133">Transmembrane helix</keyword>
<protein>
    <submittedName>
        <fullName evidence="3">GGDEF domain-containing protein</fullName>
    </submittedName>
</protein>
<dbReference type="Proteomes" id="UP000769780">
    <property type="component" value="Unassembled WGS sequence"/>
</dbReference>
<dbReference type="CDD" id="cd01949">
    <property type="entry name" value="GGDEF"/>
    <property type="match status" value="1"/>
</dbReference>
<dbReference type="SUPFAM" id="SSF55073">
    <property type="entry name" value="Nucleotide cyclase"/>
    <property type="match status" value="1"/>
</dbReference>
<proteinExistence type="predicted"/>
<evidence type="ECO:0000313" key="3">
    <source>
        <dbReference type="EMBL" id="MBY0099269.1"/>
    </source>
</evidence>
<reference evidence="3 4" key="1">
    <citation type="submission" date="2020-07" db="EMBL/GenBank/DDBJ databases">
        <title>Fungal Genomes of the International Space Station.</title>
        <authorList>
            <person name="Seuylemezian A."/>
            <person name="Singh N.K."/>
            <person name="Wood J."/>
            <person name="Venkateswaran K."/>
        </authorList>
    </citation>
    <scope>NUCLEOTIDE SEQUENCE [LARGE SCALE GENOMIC DNA]</scope>
    <source>
        <strain evidence="3 4">PL-B2</strain>
    </source>
</reference>
<accession>A0ABS7KAI5</accession>
<keyword evidence="1" id="KW-0812">Transmembrane</keyword>
<feature type="transmembrane region" description="Helical" evidence="1">
    <location>
        <begin position="45"/>
        <end position="65"/>
    </location>
</feature>
<keyword evidence="1" id="KW-0472">Membrane</keyword>
<dbReference type="EMBL" id="JACWFH010000035">
    <property type="protein sequence ID" value="MBY0099269.1"/>
    <property type="molecule type" value="Genomic_DNA"/>
</dbReference>
<dbReference type="InterPro" id="IPR043128">
    <property type="entry name" value="Rev_trsase/Diguanyl_cyclase"/>
</dbReference>